<keyword evidence="3" id="KW-1185">Reference proteome</keyword>
<dbReference type="InterPro" id="IPR056769">
    <property type="entry name" value="Piezo_TM1-24"/>
</dbReference>
<protein>
    <recommendedName>
        <fullName evidence="2">Piezo TM1-24 domain-containing protein</fullName>
    </recommendedName>
</protein>
<name>A0A914VEL0_9BILA</name>
<feature type="domain" description="Piezo TM1-24" evidence="2">
    <location>
        <begin position="27"/>
        <end position="90"/>
    </location>
</feature>
<feature type="transmembrane region" description="Helical" evidence="1">
    <location>
        <begin position="60"/>
        <end position="78"/>
    </location>
</feature>
<accession>A0A914VEL0</accession>
<dbReference type="Pfam" id="PF24871">
    <property type="entry name" value="Piezo_TM1-24"/>
    <property type="match status" value="1"/>
</dbReference>
<reference evidence="4" key="1">
    <citation type="submission" date="2022-11" db="UniProtKB">
        <authorList>
            <consortium name="WormBaseParasite"/>
        </authorList>
    </citation>
    <scope>IDENTIFICATION</scope>
</reference>
<evidence type="ECO:0000256" key="1">
    <source>
        <dbReference type="SAM" id="Phobius"/>
    </source>
</evidence>
<sequence length="100" mass="11105">MIADPQHDWTLQRIVLPITLLAGCIIRINLMSFVYGILLMLSPFLSAPGVTSVSWWTKRFVVTTSVVGMSCGIVQILFHVSQLSDPPYGHGFLPYTLDVI</sequence>
<evidence type="ECO:0000259" key="2">
    <source>
        <dbReference type="Pfam" id="PF24871"/>
    </source>
</evidence>
<keyword evidence="1" id="KW-1133">Transmembrane helix</keyword>
<evidence type="ECO:0000313" key="3">
    <source>
        <dbReference type="Proteomes" id="UP000887566"/>
    </source>
</evidence>
<dbReference type="Proteomes" id="UP000887566">
    <property type="component" value="Unplaced"/>
</dbReference>
<proteinExistence type="predicted"/>
<dbReference type="AlphaFoldDB" id="A0A914VEL0"/>
<dbReference type="WBParaSite" id="PSAMB.scaffold18597size914.g37629.t1">
    <property type="protein sequence ID" value="PSAMB.scaffold18597size914.g37629.t1"/>
    <property type="gene ID" value="PSAMB.scaffold18597size914.g37629"/>
</dbReference>
<organism evidence="3 4">
    <name type="scientific">Plectus sambesii</name>
    <dbReference type="NCBI Taxonomy" id="2011161"/>
    <lineage>
        <taxon>Eukaryota</taxon>
        <taxon>Metazoa</taxon>
        <taxon>Ecdysozoa</taxon>
        <taxon>Nematoda</taxon>
        <taxon>Chromadorea</taxon>
        <taxon>Plectida</taxon>
        <taxon>Plectina</taxon>
        <taxon>Plectoidea</taxon>
        <taxon>Plectidae</taxon>
        <taxon>Plectus</taxon>
    </lineage>
</organism>
<keyword evidence="1" id="KW-0472">Membrane</keyword>
<evidence type="ECO:0000313" key="4">
    <source>
        <dbReference type="WBParaSite" id="PSAMB.scaffold18597size914.g37629.t1"/>
    </source>
</evidence>
<feature type="transmembrane region" description="Helical" evidence="1">
    <location>
        <begin position="14"/>
        <end position="39"/>
    </location>
</feature>
<keyword evidence="1" id="KW-0812">Transmembrane</keyword>